<comment type="caution">
    <text evidence="2">The sequence shown here is derived from an EMBL/GenBank/DDBJ whole genome shotgun (WGS) entry which is preliminary data.</text>
</comment>
<dbReference type="EMBL" id="BAAANF010000001">
    <property type="protein sequence ID" value="GAA1662995.1"/>
    <property type="molecule type" value="Genomic_DNA"/>
</dbReference>
<evidence type="ECO:0000313" key="3">
    <source>
        <dbReference type="Proteomes" id="UP001500280"/>
    </source>
</evidence>
<evidence type="ECO:0000313" key="2">
    <source>
        <dbReference type="EMBL" id="GAA1662995.1"/>
    </source>
</evidence>
<feature type="region of interest" description="Disordered" evidence="1">
    <location>
        <begin position="24"/>
        <end position="110"/>
    </location>
</feature>
<reference evidence="3" key="1">
    <citation type="journal article" date="2019" name="Int. J. Syst. Evol. Microbiol.">
        <title>The Global Catalogue of Microorganisms (GCM) 10K type strain sequencing project: providing services to taxonomists for standard genome sequencing and annotation.</title>
        <authorList>
            <consortium name="The Broad Institute Genomics Platform"/>
            <consortium name="The Broad Institute Genome Sequencing Center for Infectious Disease"/>
            <person name="Wu L."/>
            <person name="Ma J."/>
        </authorList>
    </citation>
    <scope>NUCLEOTIDE SEQUENCE [LARGE SCALE GENOMIC DNA]</scope>
    <source>
        <strain evidence="3">JCM 14307</strain>
    </source>
</reference>
<proteinExistence type="predicted"/>
<sequence length="110" mass="12222">MLRPALPPHPIHMRIEMPQVMPPQPLLLPIRRNPPRQNPNRIRKKHQPSIPTTHPGERGGVGRAATPPRKAWWGRMGRRLTPESGGWAATPPTPPSVVWSGGDGVRLNRG</sequence>
<accession>A0ABP4S324</accession>
<name>A0ABP4S324_9ACTN</name>
<evidence type="ECO:0000256" key="1">
    <source>
        <dbReference type="SAM" id="MobiDB-lite"/>
    </source>
</evidence>
<keyword evidence="3" id="KW-1185">Reference proteome</keyword>
<gene>
    <name evidence="2" type="ORF">GCM10009745_00750</name>
</gene>
<organism evidence="2 3">
    <name type="scientific">Kribbella yunnanensis</name>
    <dbReference type="NCBI Taxonomy" id="190194"/>
    <lineage>
        <taxon>Bacteria</taxon>
        <taxon>Bacillati</taxon>
        <taxon>Actinomycetota</taxon>
        <taxon>Actinomycetes</taxon>
        <taxon>Propionibacteriales</taxon>
        <taxon>Kribbellaceae</taxon>
        <taxon>Kribbella</taxon>
    </lineage>
</organism>
<dbReference type="Proteomes" id="UP001500280">
    <property type="component" value="Unassembled WGS sequence"/>
</dbReference>
<protein>
    <submittedName>
        <fullName evidence="2">Uncharacterized protein</fullName>
    </submittedName>
</protein>